<proteinExistence type="predicted"/>
<sequence>MSKAHNLTEDLYQKLVNQEDARACKAIDESACREVPGNFMLTLLSQFLTQLGDALSNPKIILPWVMQSVAAPLYLFGLLVPIRESGSMIPQLVIASYVRRMPMRKGVWVLGSVLQALSIFGIGLCAWLLEGALAGWCIIALLTLFSLSRGLCSVASKDVIGKTIPKRQRGQLSGWSSAAAGLITLGFGAALLLSDGAELEPFHYGLLMAGAGCLWLIAALVYARVKEFPGETSGGKNGFAEAMKRLDLLRTDKPFRRFVITRALMLCSALTAPYFVVLAQENLGSPAYLLGLFILASGAASLISGPFWGQFADVSSRRVLIVSALMTSALGIVTFAIATFQPGWLSLFWLMPLAYFLLTIAHQGVRIGRKTYVVDLAEGNKRTDYVSVSNTVIGFILLAMGLTGALGAVMDVSGIILMLSCLCLAGAGLAITLPETDV</sequence>
<feature type="transmembrane region" description="Helical" evidence="4">
    <location>
        <begin position="346"/>
        <end position="365"/>
    </location>
</feature>
<accession>A0A1H5X0E8</accession>
<evidence type="ECO:0000256" key="2">
    <source>
        <dbReference type="ARBA" id="ARBA00022989"/>
    </source>
</evidence>
<feature type="transmembrane region" description="Helical" evidence="4">
    <location>
        <begin position="172"/>
        <end position="192"/>
    </location>
</feature>
<evidence type="ECO:0000256" key="3">
    <source>
        <dbReference type="ARBA" id="ARBA00023136"/>
    </source>
</evidence>
<organism evidence="5 6">
    <name type="scientific">Marinobacterium lutimaris</name>
    <dbReference type="NCBI Taxonomy" id="568106"/>
    <lineage>
        <taxon>Bacteria</taxon>
        <taxon>Pseudomonadati</taxon>
        <taxon>Pseudomonadota</taxon>
        <taxon>Gammaproteobacteria</taxon>
        <taxon>Oceanospirillales</taxon>
        <taxon>Oceanospirillaceae</taxon>
        <taxon>Marinobacterium</taxon>
    </lineage>
</organism>
<feature type="transmembrane region" description="Helical" evidence="4">
    <location>
        <begin position="204"/>
        <end position="223"/>
    </location>
</feature>
<keyword evidence="2 4" id="KW-1133">Transmembrane helix</keyword>
<dbReference type="Pfam" id="PF07690">
    <property type="entry name" value="MFS_1"/>
    <property type="match status" value="1"/>
</dbReference>
<feature type="transmembrane region" description="Helical" evidence="4">
    <location>
        <begin position="288"/>
        <end position="308"/>
    </location>
</feature>
<feature type="transmembrane region" description="Helical" evidence="4">
    <location>
        <begin position="61"/>
        <end position="82"/>
    </location>
</feature>
<dbReference type="AlphaFoldDB" id="A0A1H5X0E8"/>
<dbReference type="PANTHER" id="PTHR23526">
    <property type="entry name" value="INTEGRAL MEMBRANE TRANSPORT PROTEIN-RELATED"/>
    <property type="match status" value="1"/>
</dbReference>
<feature type="transmembrane region" description="Helical" evidence="4">
    <location>
        <begin position="133"/>
        <end position="152"/>
    </location>
</feature>
<name>A0A1H5X0E8_9GAMM</name>
<evidence type="ECO:0000256" key="4">
    <source>
        <dbReference type="SAM" id="Phobius"/>
    </source>
</evidence>
<dbReference type="GO" id="GO:0022857">
    <property type="term" value="F:transmembrane transporter activity"/>
    <property type="evidence" value="ECO:0007669"/>
    <property type="project" value="InterPro"/>
</dbReference>
<feature type="transmembrane region" description="Helical" evidence="4">
    <location>
        <begin position="385"/>
        <end position="409"/>
    </location>
</feature>
<gene>
    <name evidence="5" type="ORF">SAMN05444390_1011227</name>
</gene>
<feature type="transmembrane region" description="Helical" evidence="4">
    <location>
        <begin position="320"/>
        <end position="340"/>
    </location>
</feature>
<dbReference type="InterPro" id="IPR052528">
    <property type="entry name" value="Sugar_transport-like"/>
</dbReference>
<dbReference type="RefSeq" id="WP_104002145.1">
    <property type="nucleotide sequence ID" value="NZ_FNVQ01000001.1"/>
</dbReference>
<dbReference type="InterPro" id="IPR036259">
    <property type="entry name" value="MFS_trans_sf"/>
</dbReference>
<keyword evidence="3 4" id="KW-0472">Membrane</keyword>
<dbReference type="Gene3D" id="1.20.1250.20">
    <property type="entry name" value="MFS general substrate transporter like domains"/>
    <property type="match status" value="2"/>
</dbReference>
<feature type="transmembrane region" description="Helical" evidence="4">
    <location>
        <begin position="415"/>
        <end position="433"/>
    </location>
</feature>
<dbReference type="SUPFAM" id="SSF103473">
    <property type="entry name" value="MFS general substrate transporter"/>
    <property type="match status" value="1"/>
</dbReference>
<keyword evidence="1 4" id="KW-0812">Transmembrane</keyword>
<evidence type="ECO:0000256" key="1">
    <source>
        <dbReference type="ARBA" id="ARBA00022692"/>
    </source>
</evidence>
<evidence type="ECO:0000313" key="6">
    <source>
        <dbReference type="Proteomes" id="UP000236745"/>
    </source>
</evidence>
<dbReference type="Proteomes" id="UP000236745">
    <property type="component" value="Unassembled WGS sequence"/>
</dbReference>
<feature type="transmembrane region" description="Helical" evidence="4">
    <location>
        <begin position="259"/>
        <end position="276"/>
    </location>
</feature>
<keyword evidence="6" id="KW-1185">Reference proteome</keyword>
<dbReference type="InterPro" id="IPR011701">
    <property type="entry name" value="MFS"/>
</dbReference>
<dbReference type="PANTHER" id="PTHR23526:SF2">
    <property type="entry name" value="MAJOR FACILITATOR SUPERFAMILY (MFS) PROFILE DOMAIN-CONTAINING PROTEIN"/>
    <property type="match status" value="1"/>
</dbReference>
<dbReference type="EMBL" id="FNVQ01000001">
    <property type="protein sequence ID" value="SEG05369.1"/>
    <property type="molecule type" value="Genomic_DNA"/>
</dbReference>
<dbReference type="OrthoDB" id="1117124at2"/>
<evidence type="ECO:0000313" key="5">
    <source>
        <dbReference type="EMBL" id="SEG05369.1"/>
    </source>
</evidence>
<protein>
    <submittedName>
        <fullName evidence="5">Major Facilitator Superfamily protein</fullName>
    </submittedName>
</protein>
<reference evidence="5 6" key="1">
    <citation type="submission" date="2016-10" db="EMBL/GenBank/DDBJ databases">
        <authorList>
            <person name="de Groot N.N."/>
        </authorList>
    </citation>
    <scope>NUCLEOTIDE SEQUENCE [LARGE SCALE GENOMIC DNA]</scope>
    <source>
        <strain evidence="5 6">DSM 22012</strain>
    </source>
</reference>
<feature type="transmembrane region" description="Helical" evidence="4">
    <location>
        <begin position="107"/>
        <end position="127"/>
    </location>
</feature>